<keyword evidence="1" id="KW-1133">Transmembrane helix</keyword>
<name>A0A8R7V5V4_TRIUA</name>
<feature type="transmembrane region" description="Helical" evidence="1">
    <location>
        <begin position="54"/>
        <end position="73"/>
    </location>
</feature>
<dbReference type="AlphaFoldDB" id="A0A8R7V5V4"/>
<dbReference type="Gramene" id="TuG1812G0700002944.01.T02">
    <property type="protein sequence ID" value="TuG1812G0700002944.01.T02.cds457376"/>
    <property type="gene ID" value="TuG1812G0700002944.01"/>
</dbReference>
<dbReference type="Proteomes" id="UP000015106">
    <property type="component" value="Chromosome 7"/>
</dbReference>
<proteinExistence type="predicted"/>
<evidence type="ECO:0000313" key="3">
    <source>
        <dbReference type="Proteomes" id="UP000015106"/>
    </source>
</evidence>
<organism evidence="2 3">
    <name type="scientific">Triticum urartu</name>
    <name type="common">Red wild einkorn</name>
    <name type="synonym">Crithodium urartu</name>
    <dbReference type="NCBI Taxonomy" id="4572"/>
    <lineage>
        <taxon>Eukaryota</taxon>
        <taxon>Viridiplantae</taxon>
        <taxon>Streptophyta</taxon>
        <taxon>Embryophyta</taxon>
        <taxon>Tracheophyta</taxon>
        <taxon>Spermatophyta</taxon>
        <taxon>Magnoliopsida</taxon>
        <taxon>Liliopsida</taxon>
        <taxon>Poales</taxon>
        <taxon>Poaceae</taxon>
        <taxon>BOP clade</taxon>
        <taxon>Pooideae</taxon>
        <taxon>Triticodae</taxon>
        <taxon>Triticeae</taxon>
        <taxon>Triticinae</taxon>
        <taxon>Triticum</taxon>
    </lineage>
</organism>
<dbReference type="Gramene" id="TuG1812G0700002944.01.T01">
    <property type="protein sequence ID" value="TuG1812G0700002944.01.T01.cds457371"/>
    <property type="gene ID" value="TuG1812G0700002944.01"/>
</dbReference>
<dbReference type="EnsemblPlants" id="TuG1812G0700002944.01.T01">
    <property type="protein sequence ID" value="TuG1812G0700002944.01.T01.cds457371"/>
    <property type="gene ID" value="TuG1812G0700002944.01"/>
</dbReference>
<accession>A0A8R7V5V4</accession>
<reference evidence="2" key="3">
    <citation type="submission" date="2022-06" db="UniProtKB">
        <authorList>
            <consortium name="EnsemblPlants"/>
        </authorList>
    </citation>
    <scope>IDENTIFICATION</scope>
</reference>
<feature type="transmembrane region" description="Helical" evidence="1">
    <location>
        <begin position="94"/>
        <end position="110"/>
    </location>
</feature>
<dbReference type="EnsemblPlants" id="TuG1812G0700002944.01.T02">
    <property type="protein sequence ID" value="TuG1812G0700002944.01.T02.cds457376"/>
    <property type="gene ID" value="TuG1812G0700002944.01"/>
</dbReference>
<reference evidence="3" key="1">
    <citation type="journal article" date="2013" name="Nature">
        <title>Draft genome of the wheat A-genome progenitor Triticum urartu.</title>
        <authorList>
            <person name="Ling H.Q."/>
            <person name="Zhao S."/>
            <person name="Liu D."/>
            <person name="Wang J."/>
            <person name="Sun H."/>
            <person name="Zhang C."/>
            <person name="Fan H."/>
            <person name="Li D."/>
            <person name="Dong L."/>
            <person name="Tao Y."/>
            <person name="Gao C."/>
            <person name="Wu H."/>
            <person name="Li Y."/>
            <person name="Cui Y."/>
            <person name="Guo X."/>
            <person name="Zheng S."/>
            <person name="Wang B."/>
            <person name="Yu K."/>
            <person name="Liang Q."/>
            <person name="Yang W."/>
            <person name="Lou X."/>
            <person name="Chen J."/>
            <person name="Feng M."/>
            <person name="Jian J."/>
            <person name="Zhang X."/>
            <person name="Luo G."/>
            <person name="Jiang Y."/>
            <person name="Liu J."/>
            <person name="Wang Z."/>
            <person name="Sha Y."/>
            <person name="Zhang B."/>
            <person name="Wu H."/>
            <person name="Tang D."/>
            <person name="Shen Q."/>
            <person name="Xue P."/>
            <person name="Zou S."/>
            <person name="Wang X."/>
            <person name="Liu X."/>
            <person name="Wang F."/>
            <person name="Yang Y."/>
            <person name="An X."/>
            <person name="Dong Z."/>
            <person name="Zhang K."/>
            <person name="Zhang X."/>
            <person name="Luo M.C."/>
            <person name="Dvorak J."/>
            <person name="Tong Y."/>
            <person name="Wang J."/>
            <person name="Yang H."/>
            <person name="Li Z."/>
            <person name="Wang D."/>
            <person name="Zhang A."/>
            <person name="Wang J."/>
        </authorList>
    </citation>
    <scope>NUCLEOTIDE SEQUENCE</scope>
    <source>
        <strain evidence="3">cv. G1812</strain>
    </source>
</reference>
<protein>
    <submittedName>
        <fullName evidence="2">Uncharacterized protein</fullName>
    </submittedName>
</protein>
<keyword evidence="1" id="KW-0812">Transmembrane</keyword>
<keyword evidence="3" id="KW-1185">Reference proteome</keyword>
<evidence type="ECO:0000313" key="2">
    <source>
        <dbReference type="EnsemblPlants" id="TuG1812G0700002944.01.T02.cds457376"/>
    </source>
</evidence>
<reference evidence="2" key="2">
    <citation type="submission" date="2018-03" db="EMBL/GenBank/DDBJ databases">
        <title>The Triticum urartu genome reveals the dynamic nature of wheat genome evolution.</title>
        <authorList>
            <person name="Ling H."/>
            <person name="Ma B."/>
            <person name="Shi X."/>
            <person name="Liu H."/>
            <person name="Dong L."/>
            <person name="Sun H."/>
            <person name="Cao Y."/>
            <person name="Gao Q."/>
            <person name="Zheng S."/>
            <person name="Li Y."/>
            <person name="Yu Y."/>
            <person name="Du H."/>
            <person name="Qi M."/>
            <person name="Li Y."/>
            <person name="Yu H."/>
            <person name="Cui Y."/>
            <person name="Wang N."/>
            <person name="Chen C."/>
            <person name="Wu H."/>
            <person name="Zhao Y."/>
            <person name="Zhang J."/>
            <person name="Li Y."/>
            <person name="Zhou W."/>
            <person name="Zhang B."/>
            <person name="Hu W."/>
            <person name="Eijk M."/>
            <person name="Tang J."/>
            <person name="Witsenboer H."/>
            <person name="Zhao S."/>
            <person name="Li Z."/>
            <person name="Zhang A."/>
            <person name="Wang D."/>
            <person name="Liang C."/>
        </authorList>
    </citation>
    <scope>NUCLEOTIDE SEQUENCE [LARGE SCALE GENOMIC DNA]</scope>
    <source>
        <strain evidence="2">cv. G1812</strain>
    </source>
</reference>
<evidence type="ECO:0000256" key="1">
    <source>
        <dbReference type="SAM" id="Phobius"/>
    </source>
</evidence>
<sequence>MCVRRALRRPAVGVSSRRRIMVPHLSTTHIKILCVSEEPSDAQPSVSLPEEGSWFPTSLQLILKFWYILFLLYSKRARALQRGNKIMFRHLSQLLHLVIVINLFILLPFWKFPFALLQLLLCTRPCGFHHHTEQMPVRKER</sequence>
<keyword evidence="1" id="KW-0472">Membrane</keyword>